<sequence>MFGYKLTQEQRLIAQARYQEFIKAGANPSAARNAAEAITIEEFFPEYQRTPYDKADIHEVWQALITNNND</sequence>
<accession>A0AAU8JEZ2</accession>
<dbReference type="EMBL" id="CP159837">
    <property type="protein sequence ID" value="XCM37308.1"/>
    <property type="molecule type" value="Genomic_DNA"/>
</dbReference>
<protein>
    <submittedName>
        <fullName evidence="1">Uncharacterized protein</fullName>
    </submittedName>
</protein>
<dbReference type="RefSeq" id="WP_354635458.1">
    <property type="nucleotide sequence ID" value="NZ_CP159837.1"/>
</dbReference>
<proteinExistence type="predicted"/>
<reference evidence="1" key="1">
    <citation type="submission" date="2024-07" db="EMBL/GenBank/DDBJ databases">
        <authorList>
            <person name="Kim Y.J."/>
            <person name="Jeong J.Y."/>
        </authorList>
    </citation>
    <scope>NUCLEOTIDE SEQUENCE</scope>
    <source>
        <strain evidence="1">GIHE-MW2</strain>
    </source>
</reference>
<gene>
    <name evidence="1" type="ORF">ABWT76_000057</name>
</gene>
<dbReference type="AlphaFoldDB" id="A0AAU8JEZ2"/>
<name>A0AAU8JEZ2_9CYAN</name>
<evidence type="ECO:0000313" key="1">
    <source>
        <dbReference type="EMBL" id="XCM37308.1"/>
    </source>
</evidence>
<organism evidence="1">
    <name type="scientific">Planktothricoides raciborskii GIHE-MW2</name>
    <dbReference type="NCBI Taxonomy" id="2792601"/>
    <lineage>
        <taxon>Bacteria</taxon>
        <taxon>Bacillati</taxon>
        <taxon>Cyanobacteriota</taxon>
        <taxon>Cyanophyceae</taxon>
        <taxon>Oscillatoriophycideae</taxon>
        <taxon>Oscillatoriales</taxon>
        <taxon>Oscillatoriaceae</taxon>
        <taxon>Planktothricoides</taxon>
    </lineage>
</organism>